<dbReference type="InterPro" id="IPR052336">
    <property type="entry name" value="MlaD_Phospholipid_Transporter"/>
</dbReference>
<keyword evidence="6" id="KW-1185">Reference proteome</keyword>
<organism evidence="5 6">
    <name type="scientific">Actinoallomurus oryzae</name>
    <dbReference type="NCBI Taxonomy" id="502180"/>
    <lineage>
        <taxon>Bacteria</taxon>
        <taxon>Bacillati</taxon>
        <taxon>Actinomycetota</taxon>
        <taxon>Actinomycetes</taxon>
        <taxon>Streptosporangiales</taxon>
        <taxon>Thermomonosporaceae</taxon>
        <taxon>Actinoallomurus</taxon>
    </lineage>
</organism>
<dbReference type="PROSITE" id="PS51257">
    <property type="entry name" value="PROKAR_LIPOPROTEIN"/>
    <property type="match status" value="1"/>
</dbReference>
<dbReference type="EMBL" id="BAABHF010000009">
    <property type="protein sequence ID" value="GAA4483319.1"/>
    <property type="molecule type" value="Genomic_DNA"/>
</dbReference>
<dbReference type="InterPro" id="IPR024516">
    <property type="entry name" value="Mce_C"/>
</dbReference>
<accession>A0ABP8P7K2</accession>
<dbReference type="RefSeq" id="WP_345456704.1">
    <property type="nucleotide sequence ID" value="NZ_BAABHF010000009.1"/>
</dbReference>
<evidence type="ECO:0000313" key="6">
    <source>
        <dbReference type="Proteomes" id="UP001500503"/>
    </source>
</evidence>
<gene>
    <name evidence="5" type="ORF">GCM10023191_004730</name>
</gene>
<name>A0ABP8P7K2_9ACTN</name>
<sequence length="432" mass="44761">MRRGAIRRAAPRALALALALGTAVSGCTFKGVSSMPLPGGVDTGSRPYDVKMVFENVLDLVPQSQCRVNDVPVGMVTKIDLVDWKAVVTCRLRRTVDLPANAVATISQTSLLGEKFVALSAPQGQTPQGRLAAGAEIPLDRTSRSTEVEEVLSAMSMLVTGGGLEQISTINHELNAALQGHTTQLRDVLNQLNTFVGTLDRQKNQIVTTIDKVDQLAATLAKHNKTIADTIDSTGPAVKILASQRKDLTKLLVNMDKLGTVATRVINRSQGDTVANLKALQTILTNTNKASETIPKILGGLFTFPFPQTVSQALKGDYGNLMVSMDLNVADLAHNLLAGTPLAGISKAADKLQNILPPPRTGLPDTPLGVLPGLTTNGAGQNSGSATPGSSKSPGTPGSNGGSGGIGDILPPLGMSGPPGDDLGALLQGGTA</sequence>
<comment type="caution">
    <text evidence="5">The sequence shown here is derived from an EMBL/GenBank/DDBJ whole genome shotgun (WGS) entry which is preliminary data.</text>
</comment>
<feature type="domain" description="Mammalian cell entry C-terminal" evidence="4">
    <location>
        <begin position="129"/>
        <end position="301"/>
    </location>
</feature>
<dbReference type="InterPro" id="IPR003399">
    <property type="entry name" value="Mce/MlaD"/>
</dbReference>
<protein>
    <submittedName>
        <fullName evidence="5">MCE family protein</fullName>
    </submittedName>
</protein>
<feature type="chain" id="PRO_5047359113" evidence="2">
    <location>
        <begin position="26"/>
        <end position="432"/>
    </location>
</feature>
<feature type="compositionally biased region" description="Gly residues" evidence="1">
    <location>
        <begin position="398"/>
        <end position="407"/>
    </location>
</feature>
<dbReference type="PANTHER" id="PTHR33371:SF15">
    <property type="entry name" value="LIPOPROTEIN LPRN"/>
    <property type="match status" value="1"/>
</dbReference>
<feature type="region of interest" description="Disordered" evidence="1">
    <location>
        <begin position="356"/>
        <end position="432"/>
    </location>
</feature>
<evidence type="ECO:0000259" key="3">
    <source>
        <dbReference type="Pfam" id="PF02470"/>
    </source>
</evidence>
<evidence type="ECO:0000256" key="2">
    <source>
        <dbReference type="SAM" id="SignalP"/>
    </source>
</evidence>
<evidence type="ECO:0000256" key="1">
    <source>
        <dbReference type="SAM" id="MobiDB-lite"/>
    </source>
</evidence>
<proteinExistence type="predicted"/>
<feature type="compositionally biased region" description="Low complexity" evidence="1">
    <location>
        <begin position="382"/>
        <end position="397"/>
    </location>
</feature>
<evidence type="ECO:0000313" key="5">
    <source>
        <dbReference type="EMBL" id="GAA4483319.1"/>
    </source>
</evidence>
<dbReference type="Pfam" id="PF11887">
    <property type="entry name" value="Mce4_CUP1"/>
    <property type="match status" value="1"/>
</dbReference>
<dbReference type="Pfam" id="PF02470">
    <property type="entry name" value="MlaD"/>
    <property type="match status" value="1"/>
</dbReference>
<feature type="domain" description="Mce/MlaD" evidence="3">
    <location>
        <begin position="47"/>
        <end position="121"/>
    </location>
</feature>
<keyword evidence="2" id="KW-0732">Signal</keyword>
<dbReference type="Proteomes" id="UP001500503">
    <property type="component" value="Unassembled WGS sequence"/>
</dbReference>
<feature type="signal peptide" evidence="2">
    <location>
        <begin position="1"/>
        <end position="25"/>
    </location>
</feature>
<dbReference type="NCBIfam" id="TIGR00996">
    <property type="entry name" value="Mtu_fam_mce"/>
    <property type="match status" value="1"/>
</dbReference>
<dbReference type="InterPro" id="IPR005693">
    <property type="entry name" value="Mce"/>
</dbReference>
<dbReference type="PANTHER" id="PTHR33371">
    <property type="entry name" value="INTERMEMBRANE PHOSPHOLIPID TRANSPORT SYSTEM BINDING PROTEIN MLAD-RELATED"/>
    <property type="match status" value="1"/>
</dbReference>
<evidence type="ECO:0000259" key="4">
    <source>
        <dbReference type="Pfam" id="PF11887"/>
    </source>
</evidence>
<reference evidence="6" key="1">
    <citation type="journal article" date="2019" name="Int. J. Syst. Evol. Microbiol.">
        <title>The Global Catalogue of Microorganisms (GCM) 10K type strain sequencing project: providing services to taxonomists for standard genome sequencing and annotation.</title>
        <authorList>
            <consortium name="The Broad Institute Genomics Platform"/>
            <consortium name="The Broad Institute Genome Sequencing Center for Infectious Disease"/>
            <person name="Wu L."/>
            <person name="Ma J."/>
        </authorList>
    </citation>
    <scope>NUCLEOTIDE SEQUENCE [LARGE SCALE GENOMIC DNA]</scope>
    <source>
        <strain evidence="6">JCM 17933</strain>
    </source>
</reference>